<dbReference type="AlphaFoldDB" id="A0A7H8N384"/>
<name>A0A7H8N384_9ACTN</name>
<reference evidence="1 2" key="1">
    <citation type="submission" date="2020-06" db="EMBL/GenBank/DDBJ databases">
        <title>Genome mining for natural products.</title>
        <authorList>
            <person name="Zhang B."/>
            <person name="Shi J."/>
            <person name="Ge H."/>
        </authorList>
    </citation>
    <scope>NUCLEOTIDE SEQUENCE [LARGE SCALE GENOMIC DNA]</scope>
    <source>
        <strain evidence="1 2">NA00687</strain>
    </source>
</reference>
<keyword evidence="2" id="KW-1185">Reference proteome</keyword>
<dbReference type="Gene3D" id="1.20.910.10">
    <property type="entry name" value="Heme oxygenase-like"/>
    <property type="match status" value="1"/>
</dbReference>
<dbReference type="SUPFAM" id="SSF48613">
    <property type="entry name" value="Heme oxygenase-like"/>
    <property type="match status" value="1"/>
</dbReference>
<protein>
    <submittedName>
        <fullName evidence="1">Transcriptional regulator</fullName>
    </submittedName>
</protein>
<gene>
    <name evidence="1" type="ORF">HUT08_01750</name>
</gene>
<dbReference type="EMBL" id="CP054929">
    <property type="protein sequence ID" value="QKW48478.1"/>
    <property type="molecule type" value="Genomic_DNA"/>
</dbReference>
<dbReference type="InterPro" id="IPR016084">
    <property type="entry name" value="Haem_Oase-like_multi-hlx"/>
</dbReference>
<organism evidence="1 2">
    <name type="scientific">Streptomyces buecherae</name>
    <dbReference type="NCBI Taxonomy" id="2763006"/>
    <lineage>
        <taxon>Bacteria</taxon>
        <taxon>Bacillati</taxon>
        <taxon>Actinomycetota</taxon>
        <taxon>Actinomycetes</taxon>
        <taxon>Kitasatosporales</taxon>
        <taxon>Streptomycetaceae</taxon>
        <taxon>Streptomyces</taxon>
    </lineage>
</organism>
<dbReference type="RefSeq" id="WP_176160175.1">
    <property type="nucleotide sequence ID" value="NZ_CP054929.1"/>
</dbReference>
<evidence type="ECO:0000313" key="2">
    <source>
        <dbReference type="Proteomes" id="UP000509303"/>
    </source>
</evidence>
<proteinExistence type="predicted"/>
<evidence type="ECO:0000313" key="1">
    <source>
        <dbReference type="EMBL" id="QKW48478.1"/>
    </source>
</evidence>
<sequence length="225" mass="24366">MATTATERLDAAVRRLTPRPDDNRLVPLVAAGTAPLDAIATLALEQYRIIDSDRRAFLHLAQRSTGSPAISTFFTAMADGEYIAMSRLHDLAAACRLDQATVRDYRPRAGCQTYPAYLAWLALNAEPANVVLALVANFTAWGRYCAVVSHGLRTHYGFDARGCGFFDFFAQPVPGDGERALAAVRAGLDSGLLTEAADHYGDLVLSYELMFWNTLADLAPAGPAR</sequence>
<dbReference type="Proteomes" id="UP000509303">
    <property type="component" value="Chromosome"/>
</dbReference>
<accession>A0A7H8N384</accession>